<protein>
    <submittedName>
        <fullName evidence="1">Uncharacterized protein</fullName>
    </submittedName>
</protein>
<dbReference type="Proteomes" id="UP001151071">
    <property type="component" value="Unassembled WGS sequence"/>
</dbReference>
<name>A0A9X3TNL6_9BACL</name>
<dbReference type="EMBL" id="JAPYYP010000002">
    <property type="protein sequence ID" value="MDA5107243.1"/>
    <property type="molecule type" value="Genomic_DNA"/>
</dbReference>
<dbReference type="AlphaFoldDB" id="A0A9X3TNL6"/>
<dbReference type="Pfam" id="PF21820">
    <property type="entry name" value="DUF6886"/>
    <property type="match status" value="1"/>
</dbReference>
<dbReference type="InterPro" id="IPR049253">
    <property type="entry name" value="DUF6886"/>
</dbReference>
<sequence>MLYHFSEDPTIARFDPRPHPSHPALPPAVWAIDRERAPMYFFPRDCPRIAFYRLPETTSEDADRFLGHTTARMVIATENGWYGRIRQAKLYVYHLPPEPFTCWERGAGYYIAHESIEPLKVEPMGDLIERLTAEDVELRLMPSLWPLHDALLASSLHFSMIRMRHASR</sequence>
<dbReference type="RefSeq" id="WP_029099080.1">
    <property type="nucleotide sequence ID" value="NZ_JAPYYP010000002.1"/>
</dbReference>
<accession>A0A9X3TNL6</accession>
<gene>
    <name evidence="1" type="ORF">O3V59_02635</name>
</gene>
<comment type="caution">
    <text evidence="1">The sequence shown here is derived from an EMBL/GenBank/DDBJ whole genome shotgun (WGS) entry which is preliminary data.</text>
</comment>
<reference evidence="1" key="1">
    <citation type="submission" date="2022-12" db="EMBL/GenBank/DDBJ databases">
        <title>Draft genome sequence of the thermophilic strain Brevibacillus thermoruber HT42, isolated from Los Humeros, Puebla, Mexico, with biotechnological potential.</title>
        <authorList>
            <person name="Lara Sanchez J."/>
            <person name="Solis Palacios R."/>
            <person name="Bustos Baena A.S."/>
            <person name="Ruz Baez A.E."/>
            <person name="Espinosa Luna G."/>
            <person name="Oliart Ros R.M."/>
        </authorList>
    </citation>
    <scope>NUCLEOTIDE SEQUENCE</scope>
    <source>
        <strain evidence="1">HT42</strain>
    </source>
</reference>
<keyword evidence="2" id="KW-1185">Reference proteome</keyword>
<organism evidence="1 2">
    <name type="scientific">Brevibacillus thermoruber</name>
    <dbReference type="NCBI Taxonomy" id="33942"/>
    <lineage>
        <taxon>Bacteria</taxon>
        <taxon>Bacillati</taxon>
        <taxon>Bacillota</taxon>
        <taxon>Bacilli</taxon>
        <taxon>Bacillales</taxon>
        <taxon>Paenibacillaceae</taxon>
        <taxon>Brevibacillus</taxon>
    </lineage>
</organism>
<proteinExistence type="predicted"/>
<evidence type="ECO:0000313" key="1">
    <source>
        <dbReference type="EMBL" id="MDA5107243.1"/>
    </source>
</evidence>
<evidence type="ECO:0000313" key="2">
    <source>
        <dbReference type="Proteomes" id="UP001151071"/>
    </source>
</evidence>